<gene>
    <name evidence="2" type="ordered locus">pRL120010</name>
</gene>
<dbReference type="EnsemblBacteria" id="CAK11724">
    <property type="protein sequence ID" value="CAK11724"/>
    <property type="gene ID" value="pRL120010"/>
</dbReference>
<name>Q1M593_RHIJ3</name>
<dbReference type="Proteomes" id="UP000006575">
    <property type="component" value="Plasmid pRL12"/>
</dbReference>
<proteinExistence type="predicted"/>
<feature type="compositionally biased region" description="Polar residues" evidence="1">
    <location>
        <begin position="43"/>
        <end position="57"/>
    </location>
</feature>
<evidence type="ECO:0000256" key="1">
    <source>
        <dbReference type="SAM" id="MobiDB-lite"/>
    </source>
</evidence>
<geneLocation type="plasmid" evidence="3">
    <name>pRL12</name>
</geneLocation>
<dbReference type="AlphaFoldDB" id="Q1M593"/>
<dbReference type="EMBL" id="AM236086">
    <property type="protein sequence ID" value="CAK11724.1"/>
    <property type="molecule type" value="Genomic_DNA"/>
</dbReference>
<accession>Q1M593</accession>
<dbReference type="HOGENOM" id="CLU_2864746_0_0_5"/>
<keyword evidence="3" id="KW-1185">Reference proteome</keyword>
<organism evidence="2 3">
    <name type="scientific">Rhizobium johnstonii (strain DSM 114642 / LMG 32736 / 3841)</name>
    <name type="common">Rhizobium leguminosarum bv. viciae</name>
    <dbReference type="NCBI Taxonomy" id="216596"/>
    <lineage>
        <taxon>Bacteria</taxon>
        <taxon>Pseudomonadati</taxon>
        <taxon>Pseudomonadota</taxon>
        <taxon>Alphaproteobacteria</taxon>
        <taxon>Hyphomicrobiales</taxon>
        <taxon>Rhizobiaceae</taxon>
        <taxon>Rhizobium/Agrobacterium group</taxon>
        <taxon>Rhizobium</taxon>
        <taxon>Rhizobium johnstonii</taxon>
    </lineage>
</organism>
<reference evidence="2 3" key="1">
    <citation type="journal article" date="2006" name="Genome Biol.">
        <title>The genome of Rhizobium leguminosarum has recognizable core and accessory components.</title>
        <authorList>
            <person name="Young J.W."/>
            <person name="Crossman L.C."/>
            <person name="Johnston A.W.B."/>
            <person name="Thomson N.R."/>
            <person name="Ghazoui Z.F."/>
            <person name="Hull K.H."/>
            <person name="Wexler M."/>
            <person name="Curson A.R.J."/>
            <person name="Todd J.D."/>
            <person name="Poole P.S."/>
            <person name="Mauchline T.H."/>
            <person name="East A.K."/>
            <person name="Quail M.A."/>
            <person name="Churcher C."/>
            <person name="Arrowsmith C."/>
            <person name="Cherevach A."/>
            <person name="Chillingworth T."/>
            <person name="Clarke K."/>
            <person name="Cronin A."/>
            <person name="Davis P."/>
            <person name="Fraser A."/>
            <person name="Hance Z."/>
            <person name="Hauser H."/>
            <person name="Jagels K."/>
            <person name="Moule S."/>
            <person name="Mungall K."/>
            <person name="Norbertczak H."/>
            <person name="Rabbinowitsch E."/>
            <person name="Sanders M."/>
            <person name="Simmonds M."/>
            <person name="Whitehead S."/>
            <person name="Parkhill J."/>
        </authorList>
    </citation>
    <scope>NUCLEOTIDE SEQUENCE [LARGE SCALE GENOMIC DNA]</scope>
    <source>
        <strain evidence="3">DSM 114642 / LMG 32736 / 3841</strain>
    </source>
</reference>
<protein>
    <submittedName>
        <fullName evidence="2">Uncharacterized protein</fullName>
    </submittedName>
</protein>
<sequence>MPYGRGNRGGGHKLEGFGRTDDGLRMLGEQIEEAIFPRHQFSETSSASALHRVSQNCHKARRCP</sequence>
<dbReference type="KEGG" id="rle:pRL120010"/>
<feature type="region of interest" description="Disordered" evidence="1">
    <location>
        <begin position="1"/>
        <end position="21"/>
    </location>
</feature>
<evidence type="ECO:0000313" key="2">
    <source>
        <dbReference type="EMBL" id="CAK11724.1"/>
    </source>
</evidence>
<evidence type="ECO:0000313" key="3">
    <source>
        <dbReference type="Proteomes" id="UP000006575"/>
    </source>
</evidence>
<feature type="compositionally biased region" description="Basic and acidic residues" evidence="1">
    <location>
        <begin position="12"/>
        <end position="21"/>
    </location>
</feature>
<feature type="region of interest" description="Disordered" evidence="1">
    <location>
        <begin position="43"/>
        <end position="64"/>
    </location>
</feature>